<dbReference type="CDD" id="cd18578">
    <property type="entry name" value="ABC_6TM_Pgp_ABCB1_D2_like"/>
    <property type="match status" value="1"/>
</dbReference>
<evidence type="ECO:0000256" key="6">
    <source>
        <dbReference type="ARBA" id="ARBA00022840"/>
    </source>
</evidence>
<evidence type="ECO:0000259" key="12">
    <source>
        <dbReference type="PROSITE" id="PS50929"/>
    </source>
</evidence>
<dbReference type="FunFam" id="1.20.1560.10:FF:000057">
    <property type="entry name" value="ABC multidrug transporter SitT"/>
    <property type="match status" value="1"/>
</dbReference>
<dbReference type="PANTHER" id="PTHR43394">
    <property type="entry name" value="ATP-DEPENDENT PERMEASE MDL1, MITOCHONDRIAL"/>
    <property type="match status" value="1"/>
</dbReference>
<dbReference type="InterPro" id="IPR036640">
    <property type="entry name" value="ABC1_TM_sf"/>
</dbReference>
<dbReference type="InterPro" id="IPR017871">
    <property type="entry name" value="ABC_transporter-like_CS"/>
</dbReference>
<keyword evidence="8 10" id="KW-0472">Membrane</keyword>
<dbReference type="CDD" id="cd18577">
    <property type="entry name" value="ABC_6TM_Pgp_ABCB1_D1_like"/>
    <property type="match status" value="1"/>
</dbReference>
<dbReference type="GO" id="GO:0015421">
    <property type="term" value="F:ABC-type oligopeptide transporter activity"/>
    <property type="evidence" value="ECO:0007669"/>
    <property type="project" value="TreeGrafter"/>
</dbReference>
<keyword evidence="3" id="KW-0813">Transport</keyword>
<gene>
    <name evidence="13" type="ORF">MCUN1_003449</name>
</gene>
<dbReference type="Pfam" id="PF00664">
    <property type="entry name" value="ABC_membrane"/>
    <property type="match status" value="2"/>
</dbReference>
<evidence type="ECO:0000259" key="11">
    <source>
        <dbReference type="PROSITE" id="PS50893"/>
    </source>
</evidence>
<evidence type="ECO:0000313" key="13">
    <source>
        <dbReference type="EMBL" id="WFD36566.1"/>
    </source>
</evidence>
<feature type="transmembrane region" description="Helical" evidence="10">
    <location>
        <begin position="1011"/>
        <end position="1033"/>
    </location>
</feature>
<feature type="domain" description="ABC transmembrane type-1" evidence="12">
    <location>
        <begin position="39"/>
        <end position="342"/>
    </location>
</feature>
<evidence type="ECO:0000313" key="14">
    <source>
        <dbReference type="Proteomes" id="UP001219933"/>
    </source>
</evidence>
<evidence type="ECO:0000256" key="2">
    <source>
        <dbReference type="ARBA" id="ARBA00007577"/>
    </source>
</evidence>
<keyword evidence="7 10" id="KW-1133">Transmembrane helix</keyword>
<feature type="transmembrane region" description="Helical" evidence="10">
    <location>
        <begin position="170"/>
        <end position="191"/>
    </location>
</feature>
<dbReference type="Gene3D" id="1.20.1560.10">
    <property type="entry name" value="ABC transporter type 1, transmembrane domain"/>
    <property type="match status" value="1"/>
</dbReference>
<feature type="domain" description="ABC transmembrane type-1" evidence="12">
    <location>
        <begin position="751"/>
        <end position="1039"/>
    </location>
</feature>
<feature type="domain" description="ABC transporter" evidence="11">
    <location>
        <begin position="1094"/>
        <end position="1339"/>
    </location>
</feature>
<dbReference type="PROSITE" id="PS50893">
    <property type="entry name" value="ABC_TRANSPORTER_2"/>
    <property type="match status" value="2"/>
</dbReference>
<feature type="domain" description="ABC transporter" evidence="11">
    <location>
        <begin position="378"/>
        <end position="653"/>
    </location>
</feature>
<feature type="transmembrane region" description="Helical" evidence="10">
    <location>
        <begin position="95"/>
        <end position="119"/>
    </location>
</feature>
<evidence type="ECO:0000256" key="5">
    <source>
        <dbReference type="ARBA" id="ARBA00022741"/>
    </source>
</evidence>
<name>A0AAF0EYG6_9BASI</name>
<dbReference type="Gene3D" id="3.40.50.300">
    <property type="entry name" value="P-loop containing nucleotide triphosphate hydrolases"/>
    <property type="match status" value="2"/>
</dbReference>
<dbReference type="SUPFAM" id="SSF52540">
    <property type="entry name" value="P-loop containing nucleoside triphosphate hydrolases"/>
    <property type="match status" value="2"/>
</dbReference>
<proteinExistence type="inferred from homology"/>
<dbReference type="PANTHER" id="PTHR43394:SF27">
    <property type="entry name" value="ATP-DEPENDENT TRANSLOCASE ABCB1-LIKE"/>
    <property type="match status" value="1"/>
</dbReference>
<dbReference type="InterPro" id="IPR027417">
    <property type="entry name" value="P-loop_NTPase"/>
</dbReference>
<evidence type="ECO:0000256" key="4">
    <source>
        <dbReference type="ARBA" id="ARBA00022692"/>
    </source>
</evidence>
<dbReference type="GO" id="GO:0005743">
    <property type="term" value="C:mitochondrial inner membrane"/>
    <property type="evidence" value="ECO:0007669"/>
    <property type="project" value="TreeGrafter"/>
</dbReference>
<dbReference type="EMBL" id="CP119881">
    <property type="protein sequence ID" value="WFD36566.1"/>
    <property type="molecule type" value="Genomic_DNA"/>
</dbReference>
<dbReference type="GO" id="GO:0016887">
    <property type="term" value="F:ATP hydrolysis activity"/>
    <property type="evidence" value="ECO:0007669"/>
    <property type="project" value="InterPro"/>
</dbReference>
<dbReference type="SUPFAM" id="SSF90123">
    <property type="entry name" value="ABC transporter transmembrane region"/>
    <property type="match status" value="2"/>
</dbReference>
<dbReference type="PROSITE" id="PS00211">
    <property type="entry name" value="ABC_TRANSPORTER_1"/>
    <property type="match status" value="2"/>
</dbReference>
<keyword evidence="4 10" id="KW-0812">Transmembrane</keyword>
<dbReference type="FunFam" id="3.40.50.300:FF:000913">
    <property type="entry name" value="ABC multidrug transporter SitT"/>
    <property type="match status" value="1"/>
</dbReference>
<evidence type="ECO:0000256" key="8">
    <source>
        <dbReference type="ARBA" id="ARBA00023136"/>
    </source>
</evidence>
<keyword evidence="6" id="KW-0067">ATP-binding</keyword>
<protein>
    <recommendedName>
        <fullName evidence="15">Leptomycin B resistance protein pmd1</fullName>
    </recommendedName>
</protein>
<dbReference type="PROSITE" id="PS50929">
    <property type="entry name" value="ABC_TM1F"/>
    <property type="match status" value="2"/>
</dbReference>
<feature type="transmembrane region" description="Helical" evidence="10">
    <location>
        <begin position="896"/>
        <end position="915"/>
    </location>
</feature>
<feature type="transmembrane region" description="Helical" evidence="10">
    <location>
        <begin position="793"/>
        <end position="819"/>
    </location>
</feature>
<dbReference type="InterPro" id="IPR011527">
    <property type="entry name" value="ABC1_TM_dom"/>
</dbReference>
<organism evidence="13 14">
    <name type="scientific">Malassezia cuniculi</name>
    <dbReference type="NCBI Taxonomy" id="948313"/>
    <lineage>
        <taxon>Eukaryota</taxon>
        <taxon>Fungi</taxon>
        <taxon>Dikarya</taxon>
        <taxon>Basidiomycota</taxon>
        <taxon>Ustilaginomycotina</taxon>
        <taxon>Malasseziomycetes</taxon>
        <taxon>Malasseziales</taxon>
        <taxon>Malasseziaceae</taxon>
        <taxon>Malassezia</taxon>
    </lineage>
</organism>
<dbReference type="SMART" id="SM00382">
    <property type="entry name" value="AAA"/>
    <property type="match status" value="2"/>
</dbReference>
<dbReference type="InterPro" id="IPR003593">
    <property type="entry name" value="AAA+_ATPase"/>
</dbReference>
<evidence type="ECO:0000256" key="9">
    <source>
        <dbReference type="SAM" id="MobiDB-lite"/>
    </source>
</evidence>
<feature type="transmembrane region" description="Helical" evidence="10">
    <location>
        <begin position="871"/>
        <end position="890"/>
    </location>
</feature>
<dbReference type="GO" id="GO:0005524">
    <property type="term" value="F:ATP binding"/>
    <property type="evidence" value="ECO:0007669"/>
    <property type="project" value="UniProtKB-KW"/>
</dbReference>
<dbReference type="GO" id="GO:0090374">
    <property type="term" value="P:oligopeptide export from mitochondrion"/>
    <property type="evidence" value="ECO:0007669"/>
    <property type="project" value="TreeGrafter"/>
</dbReference>
<feature type="transmembrane region" description="Helical" evidence="10">
    <location>
        <begin position="315"/>
        <end position="333"/>
    </location>
</feature>
<feature type="region of interest" description="Disordered" evidence="9">
    <location>
        <begin position="661"/>
        <end position="692"/>
    </location>
</feature>
<feature type="transmembrane region" description="Helical" evidence="10">
    <location>
        <begin position="975"/>
        <end position="999"/>
    </location>
</feature>
<evidence type="ECO:0000256" key="3">
    <source>
        <dbReference type="ARBA" id="ARBA00022448"/>
    </source>
</evidence>
<feature type="transmembrane region" description="Helical" evidence="10">
    <location>
        <begin position="272"/>
        <end position="295"/>
    </location>
</feature>
<evidence type="ECO:0000256" key="7">
    <source>
        <dbReference type="ARBA" id="ARBA00022989"/>
    </source>
</evidence>
<dbReference type="Proteomes" id="UP001219933">
    <property type="component" value="Chromosome 5"/>
</dbReference>
<comment type="similarity">
    <text evidence="2">Belongs to the ABC transporter superfamily. ABCB family. Multidrug resistance exporter (TC 3.A.1.201) subfamily.</text>
</comment>
<dbReference type="InterPro" id="IPR039421">
    <property type="entry name" value="Type_1_exporter"/>
</dbReference>
<accession>A0AAF0EYG6</accession>
<evidence type="ECO:0000256" key="10">
    <source>
        <dbReference type="SAM" id="Phobius"/>
    </source>
</evidence>
<sequence>MGSHGVYGAIRARAAALRPSLAYARLFSTADRTDVVLLVVGTIAAIGAGVPLPLIGLFFGKMVDGFNEASCTQRSGQTLTADERDKFLDGVSEHVVNIVIIAAVNFALIWIYTCAWSMLGERTVRRLRQGYVRALLRQDMSFFDAMAPGEIATRLSENLVTVQNGTSEKVGILIAAISYFVTSYIVAFVLLPVLAAQLISLIPAFLLASLVGAYFVSRFTEAVQAQLAHAMGIANEMLANLSIVQAFGAQKPLGELYSRHLVRAHHAGIRRAVSAGVMLGCLFFVGYAANALAFYSGSRIVIDGLADGVTTRVGAVYTVVFLLIDASFVVGQISPYLQTFSAAAGAGRTLLETIRATPSINSADTTGLRPERTGPLGFRLNNVRFSYPARPDALTLDGVDLDLERGKRIGICGMSGSGKSTIVSLLQRFYDPSEGSVVLHDGTDVRDVNVHWLRSQIGLVGQEPVLFDCTVLESIAHGLYGSALHAHLADALLFFSRHVLDHPDDPMGNIPEQYREPLREIEELCVDAAKLAHAHHFIAALPHGYYSRVGDSGRSLSGGQKQRIALARAIVRKPCVLILDEATAALDSHSEQIVQAAFDSVSQNRTTIAIAHRLATIKNYDKIVVMAHGRVVEQGTHATLLASGGYYSDLVAAQTDSCDRDDAVSDASQKTTVSPSSAPAADDAPELGDPLMPGQVVTAAAPAPMPADPIIEPHTEKTAPVFEHATTAPVTYTAAMLRLMRWALARWPLVLVGLLASAVIGGTYSGEAVLFGHVIEALNPCKSADEIRSQSDLFALMFFVMALIELCAYTVSGTAFGLVSESLLQRIRRVVFDVLSTQNATWYAAQGQSPPSMIATLAADISNLGGLTSTVIGTIFSILVNMIAGVILAHIVAWRIAIVILATVPIIMAAGYMRLKVIADFQKRHETVYARSTAIAVEATTHIRTVAALGREDDVLQLYQHSLVKPYKESVRHIIAGNCCLAISLSISYFVYGFAYWWGSQNVADARYSQVAFFTVLPALLFSAQSSGQLLAFAPDFTKAQVSAANIFSLLERAQNKHAFLPAAHAGVHEHAAADLEKDAAGSSAGAARTPLPVTFEHVMFTYPDRDDPALRGVDLDIKPGSFAAFVGESGSGKSTAMSLIEAFYKPSSGTVRIGGRTTHTTPESELRAEMAIVPQEAMLFHGSVAFNVALGLRDPGDALAEGVTDPRVVKACEDAHVHDAIMRMPDNYQTNVGSGGKQLSGGQRQRVAIARALAREPRLLLLDESTSAMDAASESAFQKTIEELRASRTCTIIAIAHRLRTIVEADQIFVFSHGKIVAQGNHAELYAKSEQYRAMVAHQSLGDPL</sequence>
<evidence type="ECO:0000256" key="1">
    <source>
        <dbReference type="ARBA" id="ARBA00004141"/>
    </source>
</evidence>
<reference evidence="13" key="1">
    <citation type="submission" date="2023-03" db="EMBL/GenBank/DDBJ databases">
        <title>Mating type loci evolution in Malassezia.</title>
        <authorList>
            <person name="Coelho M.A."/>
        </authorList>
    </citation>
    <scope>NUCLEOTIDE SEQUENCE</scope>
    <source>
        <strain evidence="13">CBS 11721</strain>
    </source>
</reference>
<keyword evidence="14" id="KW-1185">Reference proteome</keyword>
<feature type="transmembrane region" description="Helical" evidence="10">
    <location>
        <begin position="197"/>
        <end position="216"/>
    </location>
</feature>
<dbReference type="InterPro" id="IPR003439">
    <property type="entry name" value="ABC_transporter-like_ATP-bd"/>
</dbReference>
<comment type="subcellular location">
    <subcellularLocation>
        <location evidence="1">Membrane</location>
        <topology evidence="1">Multi-pass membrane protein</topology>
    </subcellularLocation>
</comment>
<keyword evidence="5" id="KW-0547">Nucleotide-binding</keyword>
<feature type="transmembrane region" description="Helical" evidence="10">
    <location>
        <begin position="744"/>
        <end position="764"/>
    </location>
</feature>
<evidence type="ECO:0008006" key="15">
    <source>
        <dbReference type="Google" id="ProtNLM"/>
    </source>
</evidence>
<feature type="transmembrane region" description="Helical" evidence="10">
    <location>
        <begin position="35"/>
        <end position="59"/>
    </location>
</feature>
<dbReference type="Pfam" id="PF00005">
    <property type="entry name" value="ABC_tran"/>
    <property type="match status" value="2"/>
</dbReference>